<dbReference type="Gene3D" id="3.90.950.10">
    <property type="match status" value="1"/>
</dbReference>
<evidence type="ECO:0000256" key="2">
    <source>
        <dbReference type="ARBA" id="ARBA00022801"/>
    </source>
</evidence>
<evidence type="ECO:0000256" key="4">
    <source>
        <dbReference type="HAMAP-Rule" id="MF_00528"/>
    </source>
</evidence>
<comment type="function">
    <text evidence="4">Nucleoside triphosphate pyrophosphatase that hydrolyzes dTTP and UTP. May have a dual role in cell division arrest and in preventing the incorporation of modified nucleotides into cellular nucleic acids.</text>
</comment>
<comment type="catalytic activity">
    <reaction evidence="4">
        <text>UTP + H2O = UMP + diphosphate + H(+)</text>
        <dbReference type="Rhea" id="RHEA:29395"/>
        <dbReference type="ChEBI" id="CHEBI:15377"/>
        <dbReference type="ChEBI" id="CHEBI:15378"/>
        <dbReference type="ChEBI" id="CHEBI:33019"/>
        <dbReference type="ChEBI" id="CHEBI:46398"/>
        <dbReference type="ChEBI" id="CHEBI:57865"/>
        <dbReference type="EC" id="3.6.1.9"/>
    </reaction>
</comment>
<dbReference type="SUPFAM" id="SSF52972">
    <property type="entry name" value="ITPase-like"/>
    <property type="match status" value="1"/>
</dbReference>
<keyword evidence="4" id="KW-0963">Cytoplasm</keyword>
<sequence>MRPASPHPSAPPPAHASAPAIVHLASASPRRRELLLQLGVPHEALAVPAPPGEDEPRLPGESPHAYVCRTAREKAMRALRWRREQGLPALPLLAADTCVSLDDEIFGKPTDAADAARILRKLSNTCHDVRTAVVVAHDGALFEILCASQVWMRDLLPAEIQRYCATAEPYGKAGAYGIQGLAGAFVARLDGSYTGVMGLPLCETAALLARVGIQRP</sequence>
<proteinExistence type="inferred from homology"/>
<feature type="site" description="Important for substrate specificity" evidence="4">
    <location>
        <position position="97"/>
    </location>
</feature>
<feature type="site" description="Important for substrate specificity" evidence="4">
    <location>
        <position position="30"/>
    </location>
</feature>
<dbReference type="RefSeq" id="WP_067755142.1">
    <property type="nucleotide sequence ID" value="NZ_LT907988.1"/>
</dbReference>
<dbReference type="NCBIfam" id="TIGR00172">
    <property type="entry name" value="maf"/>
    <property type="match status" value="1"/>
</dbReference>
<keyword evidence="7" id="KW-1185">Reference proteome</keyword>
<evidence type="ECO:0000313" key="5">
    <source>
        <dbReference type="EMBL" id="SBT26056.1"/>
    </source>
</evidence>
<dbReference type="KEGG" id="odi:ODI_R1662"/>
<reference evidence="5 7" key="1">
    <citation type="submission" date="2016-06" db="EMBL/GenBank/DDBJ databases">
        <authorList>
            <person name="Kjaerup R.B."/>
            <person name="Dalgaard T.S."/>
            <person name="Juul-Madsen H.R."/>
        </authorList>
    </citation>
    <scope>NUCLEOTIDE SEQUENCE [LARGE SCALE GENOMIC DNA]</scope>
    <source>
        <strain evidence="5">Orrdi1</strain>
    </source>
</reference>
<dbReference type="PANTHER" id="PTHR43213">
    <property type="entry name" value="BIFUNCTIONAL DTTP/UTP PYROPHOSPHATASE/METHYLTRANSFERASE PROTEIN-RELATED"/>
    <property type="match status" value="1"/>
</dbReference>
<evidence type="ECO:0000313" key="7">
    <source>
        <dbReference type="Proteomes" id="UP000078558"/>
    </source>
</evidence>
<gene>
    <name evidence="5" type="ORF">ODI_00536</name>
    <name evidence="6" type="ORF">ODI_R1662</name>
</gene>
<organism evidence="5 7">
    <name type="scientific">Orrella dioscoreae</name>
    <dbReference type="NCBI Taxonomy" id="1851544"/>
    <lineage>
        <taxon>Bacteria</taxon>
        <taxon>Pseudomonadati</taxon>
        <taxon>Pseudomonadota</taxon>
        <taxon>Betaproteobacteria</taxon>
        <taxon>Burkholderiales</taxon>
        <taxon>Alcaligenaceae</taxon>
        <taxon>Orrella</taxon>
    </lineage>
</organism>
<dbReference type="GO" id="GO:0005737">
    <property type="term" value="C:cytoplasm"/>
    <property type="evidence" value="ECO:0007669"/>
    <property type="project" value="UniProtKB-SubCell"/>
</dbReference>
<comment type="subcellular location">
    <subcellularLocation>
        <location evidence="4">Cytoplasm</location>
    </subcellularLocation>
</comment>
<dbReference type="HAMAP" id="MF_00528">
    <property type="entry name" value="Maf"/>
    <property type="match status" value="1"/>
</dbReference>
<dbReference type="EMBL" id="FLRC01000025">
    <property type="protein sequence ID" value="SBT26056.1"/>
    <property type="molecule type" value="Genomic_DNA"/>
</dbReference>
<reference evidence="6 7" key="2">
    <citation type="submission" date="2017-08" db="EMBL/GenBank/DDBJ databases">
        <authorList>
            <person name="de Groot N.N."/>
        </authorList>
    </citation>
    <scope>NUCLEOTIDE SEQUENCE [LARGE SCALE GENOMIC DNA]</scope>
    <source>
        <strain evidence="6">Orrdi1</strain>
    </source>
</reference>
<keyword evidence="3 4" id="KW-0546">Nucleotide metabolism</keyword>
<dbReference type="GO" id="GO:0009117">
    <property type="term" value="P:nucleotide metabolic process"/>
    <property type="evidence" value="ECO:0007669"/>
    <property type="project" value="UniProtKB-KW"/>
</dbReference>
<dbReference type="InterPro" id="IPR029001">
    <property type="entry name" value="ITPase-like_fam"/>
</dbReference>
<dbReference type="EC" id="3.6.1.9" evidence="4"/>
<dbReference type="Pfam" id="PF02545">
    <property type="entry name" value="Maf"/>
    <property type="match status" value="1"/>
</dbReference>
<feature type="site" description="Important for substrate specificity" evidence="4">
    <location>
        <position position="179"/>
    </location>
</feature>
<accession>A0A1C3K3H4</accession>
<dbReference type="EMBL" id="LT907988">
    <property type="protein sequence ID" value="SOE48808.1"/>
    <property type="molecule type" value="Genomic_DNA"/>
</dbReference>
<dbReference type="PIRSF" id="PIRSF006305">
    <property type="entry name" value="Maf"/>
    <property type="match status" value="1"/>
</dbReference>
<evidence type="ECO:0000313" key="6">
    <source>
        <dbReference type="EMBL" id="SOE48808.1"/>
    </source>
</evidence>
<comment type="caution">
    <text evidence="4">Lacks conserved residue(s) required for the propagation of feature annotation.</text>
</comment>
<dbReference type="STRING" id="1851544.ODI_00536"/>
<comment type="cofactor">
    <cofactor evidence="1 4">
        <name>a divalent metal cation</name>
        <dbReference type="ChEBI" id="CHEBI:60240"/>
    </cofactor>
</comment>
<dbReference type="PANTHER" id="PTHR43213:SF5">
    <property type="entry name" value="BIFUNCTIONAL DTTP_UTP PYROPHOSPHATASE_METHYLTRANSFERASE PROTEIN-RELATED"/>
    <property type="match status" value="1"/>
</dbReference>
<dbReference type="Proteomes" id="UP000078558">
    <property type="component" value="Chromosome I"/>
</dbReference>
<name>A0A1C3K3H4_9BURK</name>
<feature type="active site" description="Proton acceptor" evidence="4">
    <location>
        <position position="96"/>
    </location>
</feature>
<dbReference type="AlphaFoldDB" id="A0A1C3K3H4"/>
<evidence type="ECO:0000256" key="1">
    <source>
        <dbReference type="ARBA" id="ARBA00001968"/>
    </source>
</evidence>
<keyword evidence="2 4" id="KW-0378">Hydrolase</keyword>
<protein>
    <recommendedName>
        <fullName evidence="4">dTTP/UTP pyrophosphatase</fullName>
        <shortName evidence="4">dTTPase/UTPase</shortName>
        <ecNumber evidence="4">3.6.1.9</ecNumber>
    </recommendedName>
    <alternativeName>
        <fullName evidence="4">Nucleoside triphosphate pyrophosphatase</fullName>
    </alternativeName>
    <alternativeName>
        <fullName evidence="4">Nucleotide pyrophosphatase</fullName>
        <shortName evidence="4">Nucleotide PPase</shortName>
    </alternativeName>
</protein>
<comment type="similarity">
    <text evidence="4">Belongs to the Maf family. YhdE subfamily.</text>
</comment>
<dbReference type="OrthoDB" id="9807767at2"/>
<comment type="catalytic activity">
    <reaction evidence="4">
        <text>dTTP + H2O = dTMP + diphosphate + H(+)</text>
        <dbReference type="Rhea" id="RHEA:28534"/>
        <dbReference type="ChEBI" id="CHEBI:15377"/>
        <dbReference type="ChEBI" id="CHEBI:15378"/>
        <dbReference type="ChEBI" id="CHEBI:33019"/>
        <dbReference type="ChEBI" id="CHEBI:37568"/>
        <dbReference type="ChEBI" id="CHEBI:63528"/>
        <dbReference type="EC" id="3.6.1.9"/>
    </reaction>
</comment>
<dbReference type="CDD" id="cd00555">
    <property type="entry name" value="Maf"/>
    <property type="match status" value="1"/>
</dbReference>
<evidence type="ECO:0000256" key="3">
    <source>
        <dbReference type="ARBA" id="ARBA00023080"/>
    </source>
</evidence>
<dbReference type="InterPro" id="IPR003697">
    <property type="entry name" value="Maf-like"/>
</dbReference>
<dbReference type="GO" id="GO:0047429">
    <property type="term" value="F:nucleoside triphosphate diphosphatase activity"/>
    <property type="evidence" value="ECO:0007669"/>
    <property type="project" value="UniProtKB-EC"/>
</dbReference>